<protein>
    <submittedName>
        <fullName evidence="1">Uncharacterized protein</fullName>
    </submittedName>
</protein>
<organism evidence="1 2">
    <name type="scientific">Saguinus oedipus</name>
    <name type="common">Cotton-top tamarin</name>
    <name type="synonym">Oedipomidas oedipus</name>
    <dbReference type="NCBI Taxonomy" id="9490"/>
    <lineage>
        <taxon>Eukaryota</taxon>
        <taxon>Metazoa</taxon>
        <taxon>Chordata</taxon>
        <taxon>Craniata</taxon>
        <taxon>Vertebrata</taxon>
        <taxon>Euteleostomi</taxon>
        <taxon>Mammalia</taxon>
        <taxon>Eutheria</taxon>
        <taxon>Euarchontoglires</taxon>
        <taxon>Primates</taxon>
        <taxon>Haplorrhini</taxon>
        <taxon>Platyrrhini</taxon>
        <taxon>Cebidae</taxon>
        <taxon>Callitrichinae</taxon>
        <taxon>Saguinus</taxon>
    </lineage>
</organism>
<name>A0ABQ9VUZ2_SAGOE</name>
<evidence type="ECO:0000313" key="2">
    <source>
        <dbReference type="Proteomes" id="UP001266305"/>
    </source>
</evidence>
<dbReference type="EMBL" id="JASSZA010000004">
    <property type="protein sequence ID" value="KAK2113203.1"/>
    <property type="molecule type" value="Genomic_DNA"/>
</dbReference>
<gene>
    <name evidence="1" type="ORF">P7K49_007469</name>
</gene>
<evidence type="ECO:0000313" key="1">
    <source>
        <dbReference type="EMBL" id="KAK2113203.1"/>
    </source>
</evidence>
<comment type="caution">
    <text evidence="1">The sequence shown here is derived from an EMBL/GenBank/DDBJ whole genome shotgun (WGS) entry which is preliminary data.</text>
</comment>
<accession>A0ABQ9VUZ2</accession>
<sequence length="147" mass="16209">CCLLMLTRSGVKPQPFCYPQRQEHRIIVNQLLETVQVKHRAPCLSSSPSCAMCPSRGLVCFGRQADALPVLRSELRREVSGDLKSWVAAFTLALPCQLILLPPTHWTVLRAQRFLKEGVPTSHAPTPHQPGPLEEPACLEISGSAFS</sequence>
<reference evidence="1 2" key="1">
    <citation type="submission" date="2023-05" db="EMBL/GenBank/DDBJ databases">
        <title>B98-5 Cell Line De Novo Hybrid Assembly: An Optical Mapping Approach.</title>
        <authorList>
            <person name="Kananen K."/>
            <person name="Auerbach J.A."/>
            <person name="Kautto E."/>
            <person name="Blachly J.S."/>
        </authorList>
    </citation>
    <scope>NUCLEOTIDE SEQUENCE [LARGE SCALE GENOMIC DNA]</scope>
    <source>
        <strain evidence="1">B95-8</strain>
        <tissue evidence="1">Cell line</tissue>
    </source>
</reference>
<proteinExistence type="predicted"/>
<dbReference type="Proteomes" id="UP001266305">
    <property type="component" value="Unassembled WGS sequence"/>
</dbReference>
<feature type="non-terminal residue" evidence="1">
    <location>
        <position position="1"/>
    </location>
</feature>
<keyword evidence="2" id="KW-1185">Reference proteome</keyword>